<evidence type="ECO:0008006" key="6">
    <source>
        <dbReference type="Google" id="ProtNLM"/>
    </source>
</evidence>
<organism evidence="4 5">
    <name type="scientific">Dreissena polymorpha</name>
    <name type="common">Zebra mussel</name>
    <name type="synonym">Mytilus polymorpha</name>
    <dbReference type="NCBI Taxonomy" id="45954"/>
    <lineage>
        <taxon>Eukaryota</taxon>
        <taxon>Metazoa</taxon>
        <taxon>Spiralia</taxon>
        <taxon>Lophotrochozoa</taxon>
        <taxon>Mollusca</taxon>
        <taxon>Bivalvia</taxon>
        <taxon>Autobranchia</taxon>
        <taxon>Heteroconchia</taxon>
        <taxon>Euheterodonta</taxon>
        <taxon>Imparidentia</taxon>
        <taxon>Neoheterodontei</taxon>
        <taxon>Myida</taxon>
        <taxon>Dreissenoidea</taxon>
        <taxon>Dreissenidae</taxon>
        <taxon>Dreissena</taxon>
    </lineage>
</organism>
<evidence type="ECO:0000256" key="1">
    <source>
        <dbReference type="ARBA" id="ARBA00022679"/>
    </source>
</evidence>
<reference evidence="4" key="1">
    <citation type="journal article" date="2019" name="bioRxiv">
        <title>The Genome of the Zebra Mussel, Dreissena polymorpha: A Resource for Invasive Species Research.</title>
        <authorList>
            <person name="McCartney M.A."/>
            <person name="Auch B."/>
            <person name="Kono T."/>
            <person name="Mallez S."/>
            <person name="Zhang Y."/>
            <person name="Obille A."/>
            <person name="Becker A."/>
            <person name="Abrahante J.E."/>
            <person name="Garbe J."/>
            <person name="Badalamenti J.P."/>
            <person name="Herman A."/>
            <person name="Mangelson H."/>
            <person name="Liachko I."/>
            <person name="Sullivan S."/>
            <person name="Sone E.D."/>
            <person name="Koren S."/>
            <person name="Silverstein K.A.T."/>
            <person name="Beckman K.B."/>
            <person name="Gohl D.M."/>
        </authorList>
    </citation>
    <scope>NUCLEOTIDE SEQUENCE</scope>
    <source>
        <strain evidence="4">Duluth1</strain>
        <tissue evidence="4">Whole animal</tissue>
    </source>
</reference>
<dbReference type="Gene3D" id="3.40.47.10">
    <property type="match status" value="1"/>
</dbReference>
<gene>
    <name evidence="4" type="ORF">DPMN_081158</name>
</gene>
<proteinExistence type="predicted"/>
<dbReference type="Proteomes" id="UP000828390">
    <property type="component" value="Unassembled WGS sequence"/>
</dbReference>
<feature type="domain" description="Thiolase N-terminal" evidence="2">
    <location>
        <begin position="9"/>
        <end position="206"/>
    </location>
</feature>
<reference evidence="4" key="2">
    <citation type="submission" date="2020-11" db="EMBL/GenBank/DDBJ databases">
        <authorList>
            <person name="McCartney M.A."/>
            <person name="Auch B."/>
            <person name="Kono T."/>
            <person name="Mallez S."/>
            <person name="Becker A."/>
            <person name="Gohl D.M."/>
            <person name="Silverstein K.A.T."/>
            <person name="Koren S."/>
            <person name="Bechman K.B."/>
            <person name="Herman A."/>
            <person name="Abrahante J.E."/>
            <person name="Garbe J."/>
        </authorList>
    </citation>
    <scope>NUCLEOTIDE SEQUENCE</scope>
    <source>
        <strain evidence="4">Duluth1</strain>
        <tissue evidence="4">Whole animal</tissue>
    </source>
</reference>
<keyword evidence="5" id="KW-1185">Reference proteome</keyword>
<dbReference type="NCBIfam" id="NF006102">
    <property type="entry name" value="PRK08256.1"/>
    <property type="match status" value="1"/>
</dbReference>
<feature type="domain" description="Thiolase C-terminal" evidence="3">
    <location>
        <begin position="275"/>
        <end position="406"/>
    </location>
</feature>
<evidence type="ECO:0000259" key="2">
    <source>
        <dbReference type="Pfam" id="PF00108"/>
    </source>
</evidence>
<name>A0A9D3Y4L1_DREPO</name>
<protein>
    <recommendedName>
        <fullName evidence="6">Non-specific lipid-transfer protein</fullName>
    </recommendedName>
</protein>
<dbReference type="PIRSF" id="PIRSF000429">
    <property type="entry name" value="Ac-CoA_Ac_transf"/>
    <property type="match status" value="1"/>
</dbReference>
<sequence length="427" mass="46685">MANPTKKRVFVVGVGLTKFERPLTKQWDYPDMGREAGQAALKDAGITYDKVKSVVASYCYGEPTCGQRAVYELGLSGVPVYNVNNNCSSGSTALMMARRLVQSGMEDCVLALGFEKMERGLSERYTDKTSPVKRHFEHMVEIGAKPGLIQPHMNSMTSDVVKLFAYAAREYMEKHSNVTVKDFIEIAYKNHKQSVNNPKASVSKEVSREDIGSKLMLCEPITFWQSAPVADGGAAAIVCSEEFMLKNNLKNRAVEIVAQSMVTDMPSSFGRSFMDLSGVGMARKAAVNCYKESGLTPSDVDVLEVHDCFSCNELFMYEALQLAPEGQGPDLLRSGKWRTNASGGEQFQMGGRWVVNPSGGLESKGHPIGATGLAQCAELVSQLRGESEKRQVDGATVAMQHNFGIGGAVVVTMYKKYDSTGWNKARL</sequence>
<dbReference type="GO" id="GO:0016747">
    <property type="term" value="F:acyltransferase activity, transferring groups other than amino-acyl groups"/>
    <property type="evidence" value="ECO:0007669"/>
    <property type="project" value="InterPro"/>
</dbReference>
<dbReference type="AlphaFoldDB" id="A0A9D3Y4L1"/>
<dbReference type="PROSITE" id="PS00098">
    <property type="entry name" value="THIOLASE_1"/>
    <property type="match status" value="1"/>
</dbReference>
<accession>A0A9D3Y4L1</accession>
<dbReference type="PANTHER" id="PTHR42870">
    <property type="entry name" value="ACETYL-COA C-ACETYLTRANSFERASE"/>
    <property type="match status" value="1"/>
</dbReference>
<dbReference type="InterPro" id="IPR016039">
    <property type="entry name" value="Thiolase-like"/>
</dbReference>
<dbReference type="InterPro" id="IPR055140">
    <property type="entry name" value="Thiolase_C_2"/>
</dbReference>
<dbReference type="InterPro" id="IPR020616">
    <property type="entry name" value="Thiolase_N"/>
</dbReference>
<evidence type="ECO:0000259" key="3">
    <source>
        <dbReference type="Pfam" id="PF22691"/>
    </source>
</evidence>
<keyword evidence="1" id="KW-0808">Transferase</keyword>
<dbReference type="PANTHER" id="PTHR42870:SF1">
    <property type="entry name" value="NON-SPECIFIC LIPID-TRANSFER PROTEIN-LIKE 2"/>
    <property type="match status" value="1"/>
</dbReference>
<comment type="caution">
    <text evidence="4">The sequence shown here is derived from an EMBL/GenBank/DDBJ whole genome shotgun (WGS) entry which is preliminary data.</text>
</comment>
<dbReference type="Pfam" id="PF22691">
    <property type="entry name" value="Thiolase_C_1"/>
    <property type="match status" value="1"/>
</dbReference>
<dbReference type="CDD" id="cd00829">
    <property type="entry name" value="SCP-x_thiolase"/>
    <property type="match status" value="1"/>
</dbReference>
<dbReference type="EMBL" id="JAIWYP010000016">
    <property type="protein sequence ID" value="KAH3693718.1"/>
    <property type="molecule type" value="Genomic_DNA"/>
</dbReference>
<dbReference type="InterPro" id="IPR002155">
    <property type="entry name" value="Thiolase"/>
</dbReference>
<dbReference type="InterPro" id="IPR020615">
    <property type="entry name" value="Thiolase_acyl_enz_int_AS"/>
</dbReference>
<evidence type="ECO:0000313" key="4">
    <source>
        <dbReference type="EMBL" id="KAH3693718.1"/>
    </source>
</evidence>
<dbReference type="Pfam" id="PF00108">
    <property type="entry name" value="Thiolase_N"/>
    <property type="match status" value="1"/>
</dbReference>
<evidence type="ECO:0000313" key="5">
    <source>
        <dbReference type="Proteomes" id="UP000828390"/>
    </source>
</evidence>
<dbReference type="OrthoDB" id="542135at2759"/>
<dbReference type="SUPFAM" id="SSF53901">
    <property type="entry name" value="Thiolase-like"/>
    <property type="match status" value="1"/>
</dbReference>